<evidence type="ECO:0000256" key="2">
    <source>
        <dbReference type="ARBA" id="ARBA00008351"/>
    </source>
</evidence>
<comment type="caution">
    <text evidence="5">The sequence shown here is derived from an EMBL/GenBank/DDBJ whole genome shotgun (WGS) entry which is preliminary data.</text>
</comment>
<accession>A0ABR6S204</accession>
<protein>
    <recommendedName>
        <fullName evidence="4">Nitrogenase-stabilizing/protective protein NifW</fullName>
    </recommendedName>
</protein>
<dbReference type="GeneID" id="58721808"/>
<dbReference type="EMBL" id="JACKZP010000002">
    <property type="protein sequence ID" value="MBC1300425.1"/>
    <property type="molecule type" value="Genomic_DNA"/>
</dbReference>
<dbReference type="Proteomes" id="UP000570851">
    <property type="component" value="Unassembled WGS sequence"/>
</dbReference>
<evidence type="ECO:0000256" key="1">
    <source>
        <dbReference type="ARBA" id="ARBA00002247"/>
    </source>
</evidence>
<dbReference type="HAMAP" id="MF_00529">
    <property type="entry name" value="NifW"/>
    <property type="match status" value="1"/>
</dbReference>
<evidence type="ECO:0000256" key="4">
    <source>
        <dbReference type="HAMAP-Rule" id="MF_00529"/>
    </source>
</evidence>
<proteinExistence type="inferred from homology"/>
<comment type="similarity">
    <text evidence="2 4">Belongs to the NifW family.</text>
</comment>
<keyword evidence="3 4" id="KW-0535">Nitrogen fixation</keyword>
<dbReference type="InterPro" id="IPR004893">
    <property type="entry name" value="NifW"/>
</dbReference>
<keyword evidence="6" id="KW-1185">Reference proteome</keyword>
<dbReference type="PIRSF" id="PIRSF005790">
    <property type="entry name" value="NifW"/>
    <property type="match status" value="1"/>
</dbReference>
<sequence>MTWDIEQFNKLVSAEEYFEFFQLPYDPRVVQVSRLHILKQFSQSIQEIDANNSQASQAEKLDLYCTALKQAYEVFLSSTPLEQKLFKVFKQKPKNIVMLTEIATS</sequence>
<evidence type="ECO:0000313" key="5">
    <source>
        <dbReference type="EMBL" id="MBC1300425.1"/>
    </source>
</evidence>
<comment type="subunit">
    <text evidence="4">Homotrimer; associates with NifD.</text>
</comment>
<dbReference type="RefSeq" id="WP_011320935.1">
    <property type="nucleotide sequence ID" value="NZ_JACKZP010000002.1"/>
</dbReference>
<dbReference type="NCBIfam" id="NF010702">
    <property type="entry name" value="PRK14102.1"/>
    <property type="match status" value="1"/>
</dbReference>
<evidence type="ECO:0000256" key="3">
    <source>
        <dbReference type="ARBA" id="ARBA00023231"/>
    </source>
</evidence>
<evidence type="ECO:0000313" key="6">
    <source>
        <dbReference type="Proteomes" id="UP000570851"/>
    </source>
</evidence>
<gene>
    <name evidence="4 5" type="primary">nifW</name>
    <name evidence="5" type="ORF">GNE12_00670</name>
</gene>
<reference evidence="5 6" key="1">
    <citation type="submission" date="2019-11" db="EMBL/GenBank/DDBJ databases">
        <title>Comparison of genomes from free-living endosymbiotic cyanobacteria isolated from Azolla.</title>
        <authorList>
            <person name="Thiel T."/>
            <person name="Pratte B."/>
        </authorList>
    </citation>
    <scope>NUCLEOTIDE SEQUENCE [LARGE SCALE GENOMIC DNA]</scope>
    <source>
        <strain evidence="5 6">N2B</strain>
    </source>
</reference>
<dbReference type="Pfam" id="PF03206">
    <property type="entry name" value="NifW"/>
    <property type="match status" value="1"/>
</dbReference>
<organism evidence="5 6">
    <name type="scientific">Trichormus variabilis N2B</name>
    <dbReference type="NCBI Taxonomy" id="2681315"/>
    <lineage>
        <taxon>Bacteria</taxon>
        <taxon>Bacillati</taxon>
        <taxon>Cyanobacteriota</taxon>
        <taxon>Cyanophyceae</taxon>
        <taxon>Nostocales</taxon>
        <taxon>Nostocaceae</taxon>
        <taxon>Trichormus</taxon>
    </lineage>
</organism>
<comment type="function">
    <text evidence="1 4">May protect the nitrogenase Fe-Mo protein from oxidative damage.</text>
</comment>
<name>A0ABR6S204_ANAVA</name>